<evidence type="ECO:0000313" key="1">
    <source>
        <dbReference type="EMBL" id="KAF1955908.1"/>
    </source>
</evidence>
<keyword evidence="2" id="KW-1185">Reference proteome</keyword>
<evidence type="ECO:0000313" key="2">
    <source>
        <dbReference type="Proteomes" id="UP000800035"/>
    </source>
</evidence>
<organism evidence="1 2">
    <name type="scientific">Byssothecium circinans</name>
    <dbReference type="NCBI Taxonomy" id="147558"/>
    <lineage>
        <taxon>Eukaryota</taxon>
        <taxon>Fungi</taxon>
        <taxon>Dikarya</taxon>
        <taxon>Ascomycota</taxon>
        <taxon>Pezizomycotina</taxon>
        <taxon>Dothideomycetes</taxon>
        <taxon>Pleosporomycetidae</taxon>
        <taxon>Pleosporales</taxon>
        <taxon>Massarineae</taxon>
        <taxon>Massarinaceae</taxon>
        <taxon>Byssothecium</taxon>
    </lineage>
</organism>
<dbReference type="OrthoDB" id="10531759at2759"/>
<sequence length="250" mass="28598">MVNSKAPKAPRVQKPIFDKDSILHNPSKCMTDEQLAAADAVDYGFKNARQPAEYAGPSLPTVATLSNPRSKKDLIQLLGNSLWCLRNMLLPEVHNILEDRPYTTAEDPIAQEFANMDLPLNLEVQDLLRIVLYYDLKILPETEMNPEEEGLLVEFNGFRTFFFEKLCRLLGKQIPGRESEKDTWARIILDQVIGKESDLYKDGDLEQAQKWEFGFNEQTGQWWKEKFVKALPTPTELIDGIPNEETVEVN</sequence>
<name>A0A6A5TU02_9PLEO</name>
<dbReference type="Proteomes" id="UP000800035">
    <property type="component" value="Unassembled WGS sequence"/>
</dbReference>
<reference evidence="1" key="1">
    <citation type="journal article" date="2020" name="Stud. Mycol.">
        <title>101 Dothideomycetes genomes: a test case for predicting lifestyles and emergence of pathogens.</title>
        <authorList>
            <person name="Haridas S."/>
            <person name="Albert R."/>
            <person name="Binder M."/>
            <person name="Bloem J."/>
            <person name="Labutti K."/>
            <person name="Salamov A."/>
            <person name="Andreopoulos B."/>
            <person name="Baker S."/>
            <person name="Barry K."/>
            <person name="Bills G."/>
            <person name="Bluhm B."/>
            <person name="Cannon C."/>
            <person name="Castanera R."/>
            <person name="Culley D."/>
            <person name="Daum C."/>
            <person name="Ezra D."/>
            <person name="Gonzalez J."/>
            <person name="Henrissat B."/>
            <person name="Kuo A."/>
            <person name="Liang C."/>
            <person name="Lipzen A."/>
            <person name="Lutzoni F."/>
            <person name="Magnuson J."/>
            <person name="Mondo S."/>
            <person name="Nolan M."/>
            <person name="Ohm R."/>
            <person name="Pangilinan J."/>
            <person name="Park H.-J."/>
            <person name="Ramirez L."/>
            <person name="Alfaro M."/>
            <person name="Sun H."/>
            <person name="Tritt A."/>
            <person name="Yoshinaga Y."/>
            <person name="Zwiers L.-H."/>
            <person name="Turgeon B."/>
            <person name="Goodwin S."/>
            <person name="Spatafora J."/>
            <person name="Crous P."/>
            <person name="Grigoriev I."/>
        </authorList>
    </citation>
    <scope>NUCLEOTIDE SEQUENCE</scope>
    <source>
        <strain evidence="1">CBS 675.92</strain>
    </source>
</reference>
<accession>A0A6A5TU02</accession>
<dbReference type="EMBL" id="ML976993">
    <property type="protein sequence ID" value="KAF1955908.1"/>
    <property type="molecule type" value="Genomic_DNA"/>
</dbReference>
<dbReference type="AlphaFoldDB" id="A0A6A5TU02"/>
<gene>
    <name evidence="1" type="ORF">CC80DRAFT_563739</name>
</gene>
<protein>
    <submittedName>
        <fullName evidence="1">Uncharacterized protein</fullName>
    </submittedName>
</protein>
<proteinExistence type="predicted"/>